<dbReference type="GO" id="GO:0016787">
    <property type="term" value="F:hydrolase activity"/>
    <property type="evidence" value="ECO:0007669"/>
    <property type="project" value="UniProtKB-KW"/>
</dbReference>
<protein>
    <submittedName>
        <fullName evidence="2">Alpha/beta hydrolase</fullName>
    </submittedName>
</protein>
<dbReference type="RefSeq" id="WP_126007837.1">
    <property type="nucleotide sequence ID" value="NZ_CP032509.1"/>
</dbReference>
<dbReference type="EMBL" id="CP032509">
    <property type="protein sequence ID" value="AZN70535.1"/>
    <property type="molecule type" value="Genomic_DNA"/>
</dbReference>
<dbReference type="Gene3D" id="3.40.50.1820">
    <property type="entry name" value="alpha/beta hydrolase"/>
    <property type="match status" value="1"/>
</dbReference>
<reference evidence="2 3" key="1">
    <citation type="submission" date="2018-09" db="EMBL/GenBank/DDBJ databases">
        <title>Marinorhizobium profundi gen. nov., sp. nov., isolated from a deep-sea sediment sample from the New Britain Trench and proposal of Marinorhizobiaceae fam. nov. in the order Rhizobiales of the class Alphaproteobacteria.</title>
        <authorList>
            <person name="Cao J."/>
        </authorList>
    </citation>
    <scope>NUCLEOTIDE SEQUENCE [LARGE SCALE GENOMIC DNA]</scope>
    <source>
        <strain evidence="2 3">WS11</strain>
    </source>
</reference>
<name>A0A3Q8XNH1_9HYPH</name>
<dbReference type="KEGG" id="abaw:D5400_03900"/>
<dbReference type="SUPFAM" id="SSF53474">
    <property type="entry name" value="alpha/beta-Hydrolases"/>
    <property type="match status" value="1"/>
</dbReference>
<dbReference type="InterPro" id="IPR002925">
    <property type="entry name" value="Dienelactn_hydro"/>
</dbReference>
<dbReference type="OrthoDB" id="9796570at2"/>
<dbReference type="Pfam" id="PF01738">
    <property type="entry name" value="DLH"/>
    <property type="match status" value="1"/>
</dbReference>
<accession>A0A3Q8XNH1</accession>
<evidence type="ECO:0000259" key="1">
    <source>
        <dbReference type="Pfam" id="PF01738"/>
    </source>
</evidence>
<keyword evidence="2" id="KW-0378">Hydrolase</keyword>
<evidence type="ECO:0000313" key="2">
    <source>
        <dbReference type="EMBL" id="AZN70535.1"/>
    </source>
</evidence>
<feature type="domain" description="Dienelactone hydrolase" evidence="1">
    <location>
        <begin position="86"/>
        <end position="183"/>
    </location>
</feature>
<evidence type="ECO:0000313" key="3">
    <source>
        <dbReference type="Proteomes" id="UP000268192"/>
    </source>
</evidence>
<dbReference type="InterPro" id="IPR029058">
    <property type="entry name" value="AB_hydrolase_fold"/>
</dbReference>
<gene>
    <name evidence="2" type="ORF">D5400_03900</name>
</gene>
<organism evidence="2 3">
    <name type="scientific">Georhizobium profundi</name>
    <dbReference type="NCBI Taxonomy" id="2341112"/>
    <lineage>
        <taxon>Bacteria</taxon>
        <taxon>Pseudomonadati</taxon>
        <taxon>Pseudomonadota</taxon>
        <taxon>Alphaproteobacteria</taxon>
        <taxon>Hyphomicrobiales</taxon>
        <taxon>Rhizobiaceae</taxon>
        <taxon>Georhizobium</taxon>
    </lineage>
</organism>
<keyword evidence="3" id="KW-1185">Reference proteome</keyword>
<sequence length="206" mass="22003">MSLQSYQHRTRPGAPGAPILFAFHGTGGDENQFFDFAARLMPQATIVSPRGDVSEGGALRFFRRKAEGVYDMDDLAHRRDALAAFVAAHRDEAKAGAVYGLGYSNGANILAAMMLENGALFDGAVLMHPLIPWAPAANAALKDRDIVITAGRRDPICPPAETQALADYFSAQGAAVKLEWHEGGHDIRPNEVEAAQAFASRLGVSA</sequence>
<proteinExistence type="predicted"/>
<dbReference type="AlphaFoldDB" id="A0A3Q8XNH1"/>
<dbReference type="Proteomes" id="UP000268192">
    <property type="component" value="Chromosome"/>
</dbReference>